<proteinExistence type="predicted"/>
<protein>
    <submittedName>
        <fullName evidence="1">Uncharacterized protein</fullName>
    </submittedName>
</protein>
<evidence type="ECO:0000313" key="1">
    <source>
        <dbReference type="EMBL" id="KAG0023132.1"/>
    </source>
</evidence>
<keyword evidence="2" id="KW-1185">Reference proteome</keyword>
<dbReference type="EMBL" id="JAAAID010000070">
    <property type="protein sequence ID" value="KAG0023132.1"/>
    <property type="molecule type" value="Genomic_DNA"/>
</dbReference>
<comment type="caution">
    <text evidence="1">The sequence shown here is derived from an EMBL/GenBank/DDBJ whole genome shotgun (WGS) entry which is preliminary data.</text>
</comment>
<organism evidence="1 2">
    <name type="scientific">Entomortierella chlamydospora</name>
    <dbReference type="NCBI Taxonomy" id="101097"/>
    <lineage>
        <taxon>Eukaryota</taxon>
        <taxon>Fungi</taxon>
        <taxon>Fungi incertae sedis</taxon>
        <taxon>Mucoromycota</taxon>
        <taxon>Mortierellomycotina</taxon>
        <taxon>Mortierellomycetes</taxon>
        <taxon>Mortierellales</taxon>
        <taxon>Mortierellaceae</taxon>
        <taxon>Entomortierella</taxon>
    </lineage>
</organism>
<dbReference type="Proteomes" id="UP000703661">
    <property type="component" value="Unassembled WGS sequence"/>
</dbReference>
<accession>A0A9P6N2T9</accession>
<dbReference type="AlphaFoldDB" id="A0A9P6N2T9"/>
<name>A0A9P6N2T9_9FUNG</name>
<reference evidence="1" key="1">
    <citation type="journal article" date="2020" name="Fungal Divers.">
        <title>Resolving the Mortierellaceae phylogeny through synthesis of multi-gene phylogenetics and phylogenomics.</title>
        <authorList>
            <person name="Vandepol N."/>
            <person name="Liber J."/>
            <person name="Desiro A."/>
            <person name="Na H."/>
            <person name="Kennedy M."/>
            <person name="Barry K."/>
            <person name="Grigoriev I.V."/>
            <person name="Miller A.N."/>
            <person name="O'Donnell K."/>
            <person name="Stajich J.E."/>
            <person name="Bonito G."/>
        </authorList>
    </citation>
    <scope>NUCLEOTIDE SEQUENCE</scope>
    <source>
        <strain evidence="1">NRRL 2769</strain>
    </source>
</reference>
<sequence length="131" mass="15366">MNKCGGVSFLRMHWHCWFPGEFVRGNKFIVDSDILRIEFKRTKFELKEQKDRQQMDATLQEINSFAQSEECGAISESARNKLEITRSWIDYADGMAEERWTKERQRFDAKYGCAATPAETIYGDEKKIARL</sequence>
<evidence type="ECO:0000313" key="2">
    <source>
        <dbReference type="Proteomes" id="UP000703661"/>
    </source>
</evidence>
<gene>
    <name evidence="1" type="ORF">BGZ80_010289</name>
</gene>